<dbReference type="EMBL" id="JAUTXU010000128">
    <property type="protein sequence ID" value="KAK3705650.1"/>
    <property type="molecule type" value="Genomic_DNA"/>
</dbReference>
<name>A0ACC3MYR0_9PEZI</name>
<protein>
    <submittedName>
        <fullName evidence="1">Uncharacterized protein</fullName>
    </submittedName>
</protein>
<proteinExistence type="predicted"/>
<gene>
    <name evidence="1" type="ORF">LTR37_013258</name>
</gene>
<organism evidence="1 2">
    <name type="scientific">Vermiconidia calcicola</name>
    <dbReference type="NCBI Taxonomy" id="1690605"/>
    <lineage>
        <taxon>Eukaryota</taxon>
        <taxon>Fungi</taxon>
        <taxon>Dikarya</taxon>
        <taxon>Ascomycota</taxon>
        <taxon>Pezizomycotina</taxon>
        <taxon>Dothideomycetes</taxon>
        <taxon>Dothideomycetidae</taxon>
        <taxon>Mycosphaerellales</taxon>
        <taxon>Extremaceae</taxon>
        <taxon>Vermiconidia</taxon>
    </lineage>
</organism>
<dbReference type="Proteomes" id="UP001281147">
    <property type="component" value="Unassembled WGS sequence"/>
</dbReference>
<reference evidence="1" key="1">
    <citation type="submission" date="2023-07" db="EMBL/GenBank/DDBJ databases">
        <title>Black Yeasts Isolated from many extreme environments.</title>
        <authorList>
            <person name="Coleine C."/>
            <person name="Stajich J.E."/>
            <person name="Selbmann L."/>
        </authorList>
    </citation>
    <scope>NUCLEOTIDE SEQUENCE</scope>
    <source>
        <strain evidence="1">CCFEE 5714</strain>
    </source>
</reference>
<evidence type="ECO:0000313" key="2">
    <source>
        <dbReference type="Proteomes" id="UP001281147"/>
    </source>
</evidence>
<evidence type="ECO:0000313" key="1">
    <source>
        <dbReference type="EMBL" id="KAK3705650.1"/>
    </source>
</evidence>
<accession>A0ACC3MYR0</accession>
<comment type="caution">
    <text evidence="1">The sequence shown here is derived from an EMBL/GenBank/DDBJ whole genome shotgun (WGS) entry which is preliminary data.</text>
</comment>
<keyword evidence="2" id="KW-1185">Reference proteome</keyword>
<sequence length="210" mass="24068">MKDSSSAINGIIARFGSDSARQANDDRNKDSPLTKLPPELRNRIYYAALPIRKQMSIKTIRGDAPPHVLNLLQVCRALREEAIRIFYANNIFTLDVSFSCDRERTYSWLRHFPSYAISFLRSVCLQGRVRYTMQCGTWSSIPFIIYINRNAKVKPYTVNFGGTARVEDRHGIMVVRQIFEAVLKSMDLNSLAKPIALADLEKLLDMLYSR</sequence>